<feature type="transmembrane region" description="Helical" evidence="1">
    <location>
        <begin position="238"/>
        <end position="257"/>
    </location>
</feature>
<dbReference type="AlphaFoldDB" id="A0A0X8GY90"/>
<gene>
    <name evidence="2" type="ORF">AOC36_01085</name>
</gene>
<proteinExistence type="predicted"/>
<accession>A0A0X8GY90</accession>
<dbReference type="KEGG" id="erl:AOC36_01085"/>
<keyword evidence="1" id="KW-1133">Transmembrane helix</keyword>
<dbReference type="STRING" id="1514105.AOC36_01085"/>
<feature type="transmembrane region" description="Helical" evidence="1">
    <location>
        <begin position="83"/>
        <end position="103"/>
    </location>
</feature>
<evidence type="ECO:0000313" key="2">
    <source>
        <dbReference type="EMBL" id="AMC92636.1"/>
    </source>
</evidence>
<feature type="transmembrane region" description="Helical" evidence="1">
    <location>
        <begin position="178"/>
        <end position="199"/>
    </location>
</feature>
<keyword evidence="1" id="KW-0812">Transmembrane</keyword>
<sequence length="266" mass="29192">MVNQLAMVAMGVSIALMVGLSIFAFVKYRKKGFVISAILWGIGAFFVYNAIGNLLNSVLVGAIFGTPEAYTEFIEQSTFATGFYTALIATISFMATTIIITFIQHKRGNVNEDTGEMTGVFAGLFSWINPIQGSLFYFVNMLMYSFAINSGESIAEVSETVTQEQIDRVVQTIIETPATTYITLALMYITLLFMYRLAFKLIDKSFAGKQKVGINIAITAVLFFVAYLGLQFLTLSSVPPVISIIGVILLAVLVLYVSDKATFLRV</sequence>
<keyword evidence="3" id="KW-1185">Reference proteome</keyword>
<feature type="transmembrane region" description="Helical" evidence="1">
    <location>
        <begin position="33"/>
        <end position="51"/>
    </location>
</feature>
<name>A0A0X8GY90_9FIRM</name>
<feature type="transmembrane region" description="Helical" evidence="1">
    <location>
        <begin position="115"/>
        <end position="139"/>
    </location>
</feature>
<evidence type="ECO:0000313" key="3">
    <source>
        <dbReference type="Proteomes" id="UP000063781"/>
    </source>
</evidence>
<reference evidence="2 3" key="1">
    <citation type="submission" date="2015-10" db="EMBL/GenBank/DDBJ databases">
        <title>Erysipelothrix larvae sp. LV19 isolated from the larval gut of the rhinoceros beetle, Trypoxylus dichotomus.</title>
        <authorList>
            <person name="Lim S."/>
            <person name="Kim B.-C."/>
        </authorList>
    </citation>
    <scope>NUCLEOTIDE SEQUENCE [LARGE SCALE GENOMIC DNA]</scope>
    <source>
        <strain evidence="2 3">LV19</strain>
    </source>
</reference>
<keyword evidence="1" id="KW-0472">Membrane</keyword>
<evidence type="ECO:0000256" key="1">
    <source>
        <dbReference type="SAM" id="Phobius"/>
    </source>
</evidence>
<organism evidence="2 3">
    <name type="scientific">Erysipelothrix larvae</name>
    <dbReference type="NCBI Taxonomy" id="1514105"/>
    <lineage>
        <taxon>Bacteria</taxon>
        <taxon>Bacillati</taxon>
        <taxon>Bacillota</taxon>
        <taxon>Erysipelotrichia</taxon>
        <taxon>Erysipelotrichales</taxon>
        <taxon>Erysipelotrichaceae</taxon>
        <taxon>Erysipelothrix</taxon>
    </lineage>
</organism>
<feature type="transmembrane region" description="Helical" evidence="1">
    <location>
        <begin position="211"/>
        <end position="232"/>
    </location>
</feature>
<dbReference type="RefSeq" id="WP_067630200.1">
    <property type="nucleotide sequence ID" value="NZ_CP013213.1"/>
</dbReference>
<feature type="transmembrane region" description="Helical" evidence="1">
    <location>
        <begin position="6"/>
        <end position="26"/>
    </location>
</feature>
<protein>
    <submittedName>
        <fullName evidence="2">Uncharacterized protein</fullName>
    </submittedName>
</protein>
<dbReference type="EMBL" id="CP013213">
    <property type="protein sequence ID" value="AMC92636.1"/>
    <property type="molecule type" value="Genomic_DNA"/>
</dbReference>
<dbReference type="Proteomes" id="UP000063781">
    <property type="component" value="Chromosome"/>
</dbReference>